<dbReference type="SMART" id="SM00100">
    <property type="entry name" value="cNMP"/>
    <property type="match status" value="1"/>
</dbReference>
<feature type="domain" description="Cyclic nucleotide-binding" evidence="4">
    <location>
        <begin position="14"/>
        <end position="134"/>
    </location>
</feature>
<dbReference type="SUPFAM" id="SSF46785">
    <property type="entry name" value="Winged helix' DNA-binding domain"/>
    <property type="match status" value="1"/>
</dbReference>
<dbReference type="Gene3D" id="2.60.120.10">
    <property type="entry name" value="Jelly Rolls"/>
    <property type="match status" value="1"/>
</dbReference>
<evidence type="ECO:0000256" key="1">
    <source>
        <dbReference type="ARBA" id="ARBA00023015"/>
    </source>
</evidence>
<dbReference type="InterPro" id="IPR014710">
    <property type="entry name" value="RmlC-like_jellyroll"/>
</dbReference>
<dbReference type="Proteomes" id="UP000256845">
    <property type="component" value="Unassembled WGS sequence"/>
</dbReference>
<dbReference type="PANTHER" id="PTHR24567">
    <property type="entry name" value="CRP FAMILY TRANSCRIPTIONAL REGULATORY PROTEIN"/>
    <property type="match status" value="1"/>
</dbReference>
<keyword evidence="1" id="KW-0805">Transcription regulation</keyword>
<feature type="domain" description="HTH crp-type" evidence="5">
    <location>
        <begin position="148"/>
        <end position="220"/>
    </location>
</feature>
<name>A0A3D9HNL8_9PROT</name>
<dbReference type="InterPro" id="IPR036390">
    <property type="entry name" value="WH_DNA-bd_sf"/>
</dbReference>
<evidence type="ECO:0000256" key="3">
    <source>
        <dbReference type="ARBA" id="ARBA00023163"/>
    </source>
</evidence>
<dbReference type="PROSITE" id="PS50042">
    <property type="entry name" value="CNMP_BINDING_3"/>
    <property type="match status" value="1"/>
</dbReference>
<reference evidence="6 7" key="1">
    <citation type="submission" date="2018-07" db="EMBL/GenBank/DDBJ databases">
        <title>Genomic Encyclopedia of Type Strains, Phase III (KMG-III): the genomes of soil and plant-associated and newly described type strains.</title>
        <authorList>
            <person name="Whitman W."/>
        </authorList>
    </citation>
    <scope>NUCLEOTIDE SEQUENCE [LARGE SCALE GENOMIC DNA]</scope>
    <source>
        <strain evidence="6 7">CECT 8488</strain>
    </source>
</reference>
<protein>
    <submittedName>
        <fullName evidence="6">CRP-like cAMP-binding protein</fullName>
    </submittedName>
</protein>
<dbReference type="Pfam" id="PF13545">
    <property type="entry name" value="HTH_Crp_2"/>
    <property type="match status" value="1"/>
</dbReference>
<organism evidence="6 7">
    <name type="scientific">Aestuariispira insulae</name>
    <dbReference type="NCBI Taxonomy" id="1461337"/>
    <lineage>
        <taxon>Bacteria</taxon>
        <taxon>Pseudomonadati</taxon>
        <taxon>Pseudomonadota</taxon>
        <taxon>Alphaproteobacteria</taxon>
        <taxon>Rhodospirillales</taxon>
        <taxon>Kiloniellaceae</taxon>
        <taxon>Aestuariispira</taxon>
    </lineage>
</organism>
<dbReference type="InterPro" id="IPR000595">
    <property type="entry name" value="cNMP-bd_dom"/>
</dbReference>
<dbReference type="EMBL" id="QRDW01000004">
    <property type="protein sequence ID" value="RED51068.1"/>
    <property type="molecule type" value="Genomic_DNA"/>
</dbReference>
<dbReference type="InterPro" id="IPR018490">
    <property type="entry name" value="cNMP-bd_dom_sf"/>
</dbReference>
<evidence type="ECO:0000259" key="4">
    <source>
        <dbReference type="PROSITE" id="PS50042"/>
    </source>
</evidence>
<dbReference type="GO" id="GO:0003677">
    <property type="term" value="F:DNA binding"/>
    <property type="evidence" value="ECO:0007669"/>
    <property type="project" value="UniProtKB-KW"/>
</dbReference>
<keyword evidence="7" id="KW-1185">Reference proteome</keyword>
<dbReference type="InterPro" id="IPR050397">
    <property type="entry name" value="Env_Response_Regulators"/>
</dbReference>
<dbReference type="RefSeq" id="WP_115936847.1">
    <property type="nucleotide sequence ID" value="NZ_QRDW01000004.1"/>
</dbReference>
<evidence type="ECO:0000256" key="2">
    <source>
        <dbReference type="ARBA" id="ARBA00023125"/>
    </source>
</evidence>
<dbReference type="InterPro" id="IPR036388">
    <property type="entry name" value="WH-like_DNA-bd_sf"/>
</dbReference>
<evidence type="ECO:0000313" key="6">
    <source>
        <dbReference type="EMBL" id="RED51068.1"/>
    </source>
</evidence>
<proteinExistence type="predicted"/>
<dbReference type="AlphaFoldDB" id="A0A3D9HNL8"/>
<evidence type="ECO:0000259" key="5">
    <source>
        <dbReference type="PROSITE" id="PS51063"/>
    </source>
</evidence>
<dbReference type="GO" id="GO:0005829">
    <property type="term" value="C:cytosol"/>
    <property type="evidence" value="ECO:0007669"/>
    <property type="project" value="TreeGrafter"/>
</dbReference>
<comment type="caution">
    <text evidence="6">The sequence shown here is derived from an EMBL/GenBank/DDBJ whole genome shotgun (WGS) entry which is preliminary data.</text>
</comment>
<keyword evidence="3" id="KW-0804">Transcription</keyword>
<dbReference type="SMART" id="SM00419">
    <property type="entry name" value="HTH_CRP"/>
    <property type="match status" value="1"/>
</dbReference>
<dbReference type="PANTHER" id="PTHR24567:SF74">
    <property type="entry name" value="HTH-TYPE TRANSCRIPTIONAL REGULATOR ARCR"/>
    <property type="match status" value="1"/>
</dbReference>
<dbReference type="GO" id="GO:0003700">
    <property type="term" value="F:DNA-binding transcription factor activity"/>
    <property type="evidence" value="ECO:0007669"/>
    <property type="project" value="TreeGrafter"/>
</dbReference>
<dbReference type="Pfam" id="PF00027">
    <property type="entry name" value="cNMP_binding"/>
    <property type="match status" value="1"/>
</dbReference>
<dbReference type="Gene3D" id="1.10.10.10">
    <property type="entry name" value="Winged helix-like DNA-binding domain superfamily/Winged helix DNA-binding domain"/>
    <property type="match status" value="1"/>
</dbReference>
<sequence>MTDQQEFSLRNIKMFKDVPEETLAIMEERCGWKTYAPHEQIIDRQSDSRDVYFITRGRARVVNYSASGREISFDDIGDGAVFGELAAIDGEPRSANVVALTQTTVATLSPKAFHEVLEECPSVAMSLMQRLAHIIRISVDRIMDLSTLGAHNRVYAELLRLARDRRIDNNQAEITPVPIHSDIASRVSTTRETVARVFGELTKKGLVERKGNTLVVTDMDRLQEMVEEFRGD</sequence>
<keyword evidence="2" id="KW-0238">DNA-binding</keyword>
<accession>A0A3D9HNL8</accession>
<dbReference type="OrthoDB" id="3182344at2"/>
<gene>
    <name evidence="6" type="ORF">DFP90_104347</name>
</gene>
<evidence type="ECO:0000313" key="7">
    <source>
        <dbReference type="Proteomes" id="UP000256845"/>
    </source>
</evidence>
<dbReference type="InterPro" id="IPR012318">
    <property type="entry name" value="HTH_CRP"/>
</dbReference>
<dbReference type="PROSITE" id="PS51063">
    <property type="entry name" value="HTH_CRP_2"/>
    <property type="match status" value="1"/>
</dbReference>
<dbReference type="SUPFAM" id="SSF51206">
    <property type="entry name" value="cAMP-binding domain-like"/>
    <property type="match status" value="1"/>
</dbReference>
<dbReference type="CDD" id="cd00038">
    <property type="entry name" value="CAP_ED"/>
    <property type="match status" value="1"/>
</dbReference>